<evidence type="ECO:0000256" key="1">
    <source>
        <dbReference type="ARBA" id="ARBA00004245"/>
    </source>
</evidence>
<dbReference type="InterPro" id="IPR011004">
    <property type="entry name" value="Trimer_LpxA-like_sf"/>
</dbReference>
<dbReference type="OrthoDB" id="417208at2759"/>
<accession>A0A164ZWP0</accession>
<keyword evidence="8" id="KW-1185">Reference proteome</keyword>
<dbReference type="PANTHER" id="PTHR46126:SF1">
    <property type="entry name" value="DYNACTIN SUBUNIT 5"/>
    <property type="match status" value="1"/>
</dbReference>
<dbReference type="OMA" id="SQIHGTQ"/>
<keyword evidence="2" id="KW-0963">Cytoplasm</keyword>
<evidence type="ECO:0000256" key="4">
    <source>
        <dbReference type="ARBA" id="ARBA00034706"/>
    </source>
</evidence>
<comment type="subcellular location">
    <subcellularLocation>
        <location evidence="1">Cytoplasm</location>
        <location evidence="1">Cytoskeleton</location>
    </subcellularLocation>
</comment>
<dbReference type="RefSeq" id="XP_018185183.1">
    <property type="nucleotide sequence ID" value="XM_018330646.1"/>
</dbReference>
<dbReference type="SUPFAM" id="SSF51161">
    <property type="entry name" value="Trimeric LpxA-like enzymes"/>
    <property type="match status" value="1"/>
</dbReference>
<keyword evidence="3" id="KW-0206">Cytoskeleton</keyword>
<feature type="compositionally biased region" description="Low complexity" evidence="6">
    <location>
        <begin position="53"/>
        <end position="68"/>
    </location>
</feature>
<comment type="similarity">
    <text evidence="4">Belongs to the dynactin subunits 5/6 family. Dynactin subunit 5 subfamily.</text>
</comment>
<evidence type="ECO:0000313" key="8">
    <source>
        <dbReference type="Proteomes" id="UP000076632"/>
    </source>
</evidence>
<name>A0A164ZWP0_XYLHT</name>
<dbReference type="GO" id="GO:0005869">
    <property type="term" value="C:dynactin complex"/>
    <property type="evidence" value="ECO:0007669"/>
    <property type="project" value="TreeGrafter"/>
</dbReference>
<dbReference type="GeneID" id="28895783"/>
<dbReference type="CDD" id="cd03359">
    <property type="entry name" value="LbH_Dynactin_5"/>
    <property type="match status" value="1"/>
</dbReference>
<sequence length="187" mass="19243">MPPKAPKSEYIETDTGNKVSRRSIILGTPHIILGGRTAIQTEACLRGDLHRLSSPSTSTSTSAPGGTSVIAPSALIRPPSRLHRGTYTYVAQKIGDHVLVGERAVVEAASIGNHVVIGAGAVLGKFCIIKDGVKVLDGAVLPAGMVVPSGSVVGGRPARIVGEVGEGWGMLPGSEGADLRERIRAIA</sequence>
<dbReference type="STRING" id="1328760.A0A164ZWP0"/>
<dbReference type="PANTHER" id="PTHR46126">
    <property type="entry name" value="DYNACTIN SUBUNIT 5"/>
    <property type="match status" value="1"/>
</dbReference>
<evidence type="ECO:0000256" key="2">
    <source>
        <dbReference type="ARBA" id="ARBA00022490"/>
    </source>
</evidence>
<evidence type="ECO:0000256" key="6">
    <source>
        <dbReference type="SAM" id="MobiDB-lite"/>
    </source>
</evidence>
<dbReference type="Proteomes" id="UP000076632">
    <property type="component" value="Unassembled WGS sequence"/>
</dbReference>
<dbReference type="AlphaFoldDB" id="A0A164ZWP0"/>
<dbReference type="EMBL" id="KV407465">
    <property type="protein sequence ID" value="KZF19628.1"/>
    <property type="molecule type" value="Genomic_DNA"/>
</dbReference>
<dbReference type="Pfam" id="PF21711">
    <property type="entry name" value="DCTN5"/>
    <property type="match status" value="1"/>
</dbReference>
<organism evidence="7 8">
    <name type="scientific">Xylona heveae (strain CBS 132557 / TC161)</name>
    <dbReference type="NCBI Taxonomy" id="1328760"/>
    <lineage>
        <taxon>Eukaryota</taxon>
        <taxon>Fungi</taxon>
        <taxon>Dikarya</taxon>
        <taxon>Ascomycota</taxon>
        <taxon>Pezizomycotina</taxon>
        <taxon>Xylonomycetes</taxon>
        <taxon>Xylonales</taxon>
        <taxon>Xylonaceae</taxon>
        <taxon>Xylona</taxon>
    </lineage>
</organism>
<dbReference type="InParanoid" id="A0A164ZWP0"/>
<dbReference type="Gene3D" id="2.160.10.10">
    <property type="entry name" value="Hexapeptide repeat proteins"/>
    <property type="match status" value="1"/>
</dbReference>
<dbReference type="InterPro" id="IPR047125">
    <property type="entry name" value="DCTN5"/>
</dbReference>
<evidence type="ECO:0000256" key="3">
    <source>
        <dbReference type="ARBA" id="ARBA00023212"/>
    </source>
</evidence>
<gene>
    <name evidence="7" type="ORF">L228DRAFT_233725</name>
</gene>
<reference evidence="7 8" key="1">
    <citation type="journal article" date="2016" name="Fungal Biol.">
        <title>The genome of Xylona heveae provides a window into fungal endophytism.</title>
        <authorList>
            <person name="Gazis R."/>
            <person name="Kuo A."/>
            <person name="Riley R."/>
            <person name="LaButti K."/>
            <person name="Lipzen A."/>
            <person name="Lin J."/>
            <person name="Amirebrahimi M."/>
            <person name="Hesse C.N."/>
            <person name="Spatafora J.W."/>
            <person name="Henrissat B."/>
            <person name="Hainaut M."/>
            <person name="Grigoriev I.V."/>
            <person name="Hibbett D.S."/>
        </authorList>
    </citation>
    <scope>NUCLEOTIDE SEQUENCE [LARGE SCALE GENOMIC DNA]</scope>
    <source>
        <strain evidence="7 8">TC161</strain>
    </source>
</reference>
<evidence type="ECO:0000256" key="5">
    <source>
        <dbReference type="ARBA" id="ARBA00034865"/>
    </source>
</evidence>
<proteinExistence type="inferred from homology"/>
<protein>
    <recommendedName>
        <fullName evidence="5">Dynactin subunit 5</fullName>
    </recommendedName>
</protein>
<feature type="region of interest" description="Disordered" evidence="6">
    <location>
        <begin position="50"/>
        <end position="70"/>
    </location>
</feature>
<evidence type="ECO:0000313" key="7">
    <source>
        <dbReference type="EMBL" id="KZF19628.1"/>
    </source>
</evidence>